<keyword evidence="3 7" id="KW-0812">Transmembrane</keyword>
<dbReference type="PANTHER" id="PTHR23501:SF195">
    <property type="entry name" value="PEP5"/>
    <property type="match status" value="1"/>
</dbReference>
<feature type="transmembrane region" description="Helical" evidence="7">
    <location>
        <begin position="276"/>
        <end position="296"/>
    </location>
</feature>
<evidence type="ECO:0000256" key="6">
    <source>
        <dbReference type="SAM" id="MobiDB-lite"/>
    </source>
</evidence>
<feature type="transmembrane region" description="Helical" evidence="7">
    <location>
        <begin position="499"/>
        <end position="518"/>
    </location>
</feature>
<dbReference type="PANTHER" id="PTHR23501">
    <property type="entry name" value="MAJOR FACILITATOR SUPERFAMILY"/>
    <property type="match status" value="1"/>
</dbReference>
<evidence type="ECO:0000313" key="10">
    <source>
        <dbReference type="Proteomes" id="UP000800093"/>
    </source>
</evidence>
<evidence type="ECO:0000256" key="7">
    <source>
        <dbReference type="SAM" id="Phobius"/>
    </source>
</evidence>
<dbReference type="AlphaFoldDB" id="A0A9P4N510"/>
<comment type="caution">
    <text evidence="9">The sequence shown here is derived from an EMBL/GenBank/DDBJ whole genome shotgun (WGS) entry which is preliminary data.</text>
</comment>
<feature type="transmembrane region" description="Helical" evidence="7">
    <location>
        <begin position="51"/>
        <end position="69"/>
    </location>
</feature>
<feature type="transmembrane region" description="Helical" evidence="7">
    <location>
        <begin position="246"/>
        <end position="264"/>
    </location>
</feature>
<dbReference type="Gene3D" id="1.20.1250.20">
    <property type="entry name" value="MFS general substrate transporter like domains"/>
    <property type="match status" value="1"/>
</dbReference>
<dbReference type="SUPFAM" id="SSF103473">
    <property type="entry name" value="MFS general substrate transporter"/>
    <property type="match status" value="1"/>
</dbReference>
<feature type="transmembrane region" description="Helical" evidence="7">
    <location>
        <begin position="206"/>
        <end position="226"/>
    </location>
</feature>
<proteinExistence type="predicted"/>
<dbReference type="InterPro" id="IPR005829">
    <property type="entry name" value="Sugar_transporter_CS"/>
</dbReference>
<feature type="transmembrane region" description="Helical" evidence="7">
    <location>
        <begin position="118"/>
        <end position="137"/>
    </location>
</feature>
<sequence>MAVENVEDNPQRPISTEKHEIEKVEQVSSDSPPPGALTTLSGDTVTVTWKTWSVIFVLSATFGLSFWPVPTTAALQSKLSIQFGEPTSMAWYVPAYTTGNAIGFLIAGANSDLFGRRLFLIFGNACCCVGFIITATTSGATQFTAGLAITGFGGGFCQMAMCSIPELLPNKYRHIGICISDGFVFLIVIIGPIVGRYAIDNGDWKYIYWGGFIAQFFSLAAIVLYYKPPKHPKGVPWHEAYKGLDYVGSALIIPGICLTLVGIINTTYKSSSDVTVVAPMVVGFVLIAVFGVWETVSNVPYKLCPPHLFRSHNGREFTAPFIVAFIVTMFYYSVNIIWPTMVNVFYLDANTSRSTELLLTLPPNVGLVFGACLLVAFGNLLGHWKWTLIISWTGMTLFGALMGLCTPFNKGMMIAFCCINATFFGWAQYESVAFTQLGVPQQDLGFSGGLAGMARYAGGSLAQAIYTTILTNTQTTRAATTVPQAAIDAGMTPENAQKLLAAFPLGAGAIGAVPGTTVEALQAAGLAFQWSYAHALKIVALSSLSFGGLGLICCFLCEDLTPKMTNKTEVYLENDVYAERNEFH</sequence>
<comment type="subcellular location">
    <subcellularLocation>
        <location evidence="1">Membrane</location>
        <topology evidence="1">Multi-pass membrane protein</topology>
    </subcellularLocation>
</comment>
<dbReference type="InterPro" id="IPR020846">
    <property type="entry name" value="MFS_dom"/>
</dbReference>
<evidence type="ECO:0000313" key="9">
    <source>
        <dbReference type="EMBL" id="KAF2265498.1"/>
    </source>
</evidence>
<dbReference type="PROSITE" id="PS00216">
    <property type="entry name" value="SUGAR_TRANSPORT_1"/>
    <property type="match status" value="1"/>
</dbReference>
<dbReference type="EMBL" id="ML986605">
    <property type="protein sequence ID" value="KAF2265498.1"/>
    <property type="molecule type" value="Genomic_DNA"/>
</dbReference>
<evidence type="ECO:0000259" key="8">
    <source>
        <dbReference type="PROSITE" id="PS50850"/>
    </source>
</evidence>
<accession>A0A9P4N510</accession>
<keyword evidence="4 7" id="KW-1133">Transmembrane helix</keyword>
<dbReference type="InterPro" id="IPR036259">
    <property type="entry name" value="MFS_trans_sf"/>
</dbReference>
<feature type="transmembrane region" description="Helical" evidence="7">
    <location>
        <begin position="89"/>
        <end position="106"/>
    </location>
</feature>
<feature type="transmembrane region" description="Helical" evidence="7">
    <location>
        <begin position="317"/>
        <end position="338"/>
    </location>
</feature>
<feature type="transmembrane region" description="Helical" evidence="7">
    <location>
        <begin position="384"/>
        <end position="404"/>
    </location>
</feature>
<evidence type="ECO:0000256" key="3">
    <source>
        <dbReference type="ARBA" id="ARBA00022692"/>
    </source>
</evidence>
<feature type="compositionally biased region" description="Basic and acidic residues" evidence="6">
    <location>
        <begin position="15"/>
        <end position="25"/>
    </location>
</feature>
<keyword evidence="10" id="KW-1185">Reference proteome</keyword>
<name>A0A9P4N510_9PLEO</name>
<gene>
    <name evidence="9" type="ORF">CC78DRAFT_567552</name>
</gene>
<dbReference type="GO" id="GO:0005886">
    <property type="term" value="C:plasma membrane"/>
    <property type="evidence" value="ECO:0007669"/>
    <property type="project" value="TreeGrafter"/>
</dbReference>
<feature type="transmembrane region" description="Helical" evidence="7">
    <location>
        <begin position="538"/>
        <end position="557"/>
    </location>
</feature>
<evidence type="ECO:0000256" key="1">
    <source>
        <dbReference type="ARBA" id="ARBA00004141"/>
    </source>
</evidence>
<keyword evidence="5 7" id="KW-0472">Membrane</keyword>
<dbReference type="PROSITE" id="PS50850">
    <property type="entry name" value="MFS"/>
    <property type="match status" value="1"/>
</dbReference>
<evidence type="ECO:0000256" key="5">
    <source>
        <dbReference type="ARBA" id="ARBA00023136"/>
    </source>
</evidence>
<dbReference type="OrthoDB" id="4139357at2759"/>
<reference evidence="10" key="1">
    <citation type="journal article" date="2020" name="Stud. Mycol.">
        <title>101 Dothideomycetes genomes: A test case for predicting lifestyles and emergence of pathogens.</title>
        <authorList>
            <person name="Haridas S."/>
            <person name="Albert R."/>
            <person name="Binder M."/>
            <person name="Bloem J."/>
            <person name="LaButti K."/>
            <person name="Salamov A."/>
            <person name="Andreopoulos B."/>
            <person name="Baker S."/>
            <person name="Barry K."/>
            <person name="Bills G."/>
            <person name="Bluhm B."/>
            <person name="Cannon C."/>
            <person name="Castanera R."/>
            <person name="Culley D."/>
            <person name="Daum C."/>
            <person name="Ezra D."/>
            <person name="Gonzalez J."/>
            <person name="Henrissat B."/>
            <person name="Kuo A."/>
            <person name="Liang C."/>
            <person name="Lipzen A."/>
            <person name="Lutzoni F."/>
            <person name="Magnuson J."/>
            <person name="Mondo S."/>
            <person name="Nolan M."/>
            <person name="Ohm R."/>
            <person name="Pangilinan J."/>
            <person name="Park H.-J."/>
            <person name="Ramirez L."/>
            <person name="Alfaro M."/>
            <person name="Sun H."/>
            <person name="Tritt A."/>
            <person name="Yoshinaga Y."/>
            <person name="Zwiers L.-H."/>
            <person name="Turgeon B."/>
            <person name="Goodwin S."/>
            <person name="Spatafora J."/>
            <person name="Crous P."/>
            <person name="Grigoriev I."/>
        </authorList>
    </citation>
    <scope>NUCLEOTIDE SEQUENCE [LARGE SCALE GENOMIC DNA]</scope>
    <source>
        <strain evidence="10">CBS 304.66</strain>
    </source>
</reference>
<feature type="transmembrane region" description="Helical" evidence="7">
    <location>
        <begin position="358"/>
        <end position="377"/>
    </location>
</feature>
<feature type="transmembrane region" description="Helical" evidence="7">
    <location>
        <begin position="174"/>
        <end position="194"/>
    </location>
</feature>
<organism evidence="9 10">
    <name type="scientific">Lojkania enalia</name>
    <dbReference type="NCBI Taxonomy" id="147567"/>
    <lineage>
        <taxon>Eukaryota</taxon>
        <taxon>Fungi</taxon>
        <taxon>Dikarya</taxon>
        <taxon>Ascomycota</taxon>
        <taxon>Pezizomycotina</taxon>
        <taxon>Dothideomycetes</taxon>
        <taxon>Pleosporomycetidae</taxon>
        <taxon>Pleosporales</taxon>
        <taxon>Pleosporales incertae sedis</taxon>
        <taxon>Lojkania</taxon>
    </lineage>
</organism>
<keyword evidence="2" id="KW-0813">Transport</keyword>
<dbReference type="GO" id="GO:0022857">
    <property type="term" value="F:transmembrane transporter activity"/>
    <property type="evidence" value="ECO:0007669"/>
    <property type="project" value="InterPro"/>
</dbReference>
<evidence type="ECO:0000256" key="4">
    <source>
        <dbReference type="ARBA" id="ARBA00022989"/>
    </source>
</evidence>
<feature type="region of interest" description="Disordered" evidence="6">
    <location>
        <begin position="1"/>
        <end position="35"/>
    </location>
</feature>
<protein>
    <submittedName>
        <fullName evidence="9">MFS general substrate transporter</fullName>
    </submittedName>
</protein>
<dbReference type="Pfam" id="PF06609">
    <property type="entry name" value="TRI12"/>
    <property type="match status" value="1"/>
</dbReference>
<dbReference type="InterPro" id="IPR010573">
    <property type="entry name" value="MFS_Str1/Tri12-like"/>
</dbReference>
<dbReference type="Proteomes" id="UP000800093">
    <property type="component" value="Unassembled WGS sequence"/>
</dbReference>
<evidence type="ECO:0000256" key="2">
    <source>
        <dbReference type="ARBA" id="ARBA00022448"/>
    </source>
</evidence>
<feature type="domain" description="Major facilitator superfamily (MFS) profile" evidence="8">
    <location>
        <begin position="54"/>
        <end position="496"/>
    </location>
</feature>